<feature type="region of interest" description="Disordered" evidence="1">
    <location>
        <begin position="25"/>
        <end position="66"/>
    </location>
</feature>
<name>A0A081XVD5_STRTO</name>
<keyword evidence="2" id="KW-0732">Signal</keyword>
<feature type="signal peptide" evidence="2">
    <location>
        <begin position="1"/>
        <end position="23"/>
    </location>
</feature>
<dbReference type="eggNOG" id="ENOG5030N4B">
    <property type="taxonomic scope" value="Bacteria"/>
</dbReference>
<dbReference type="EMBL" id="JFCB01000005">
    <property type="protein sequence ID" value="KES07508.1"/>
    <property type="molecule type" value="Genomic_DNA"/>
</dbReference>
<organism evidence="3 4">
    <name type="scientific">Streptomyces toyocaensis</name>
    <dbReference type="NCBI Taxonomy" id="55952"/>
    <lineage>
        <taxon>Bacteria</taxon>
        <taxon>Bacillati</taxon>
        <taxon>Actinomycetota</taxon>
        <taxon>Actinomycetes</taxon>
        <taxon>Kitasatosporales</taxon>
        <taxon>Streptomycetaceae</taxon>
        <taxon>Streptomyces</taxon>
    </lineage>
</organism>
<evidence type="ECO:0008006" key="5">
    <source>
        <dbReference type="Google" id="ProtNLM"/>
    </source>
</evidence>
<accession>A0A081XVD5</accession>
<comment type="caution">
    <text evidence="3">The sequence shown here is derived from an EMBL/GenBank/DDBJ whole genome shotgun (WGS) entry which is preliminary data.</text>
</comment>
<feature type="compositionally biased region" description="Low complexity" evidence="1">
    <location>
        <begin position="38"/>
        <end position="55"/>
    </location>
</feature>
<sequence>MVQRRLPFAVSAALVLAAVGVTGCGDSDGDAEPARTVTATTTAPGTPTASTTSGSPEEDASTGPVRRYPGAEVVTEAKGFTMLRTDDPVEKVGDFYIDLLEDEDWDITSKYEGETSVHLLARKGGDGLTVQVSPTGSGTSISLSYYGV</sequence>
<evidence type="ECO:0000313" key="3">
    <source>
        <dbReference type="EMBL" id="KES07508.1"/>
    </source>
</evidence>
<dbReference type="AlphaFoldDB" id="A0A081XVD5"/>
<proteinExistence type="predicted"/>
<gene>
    <name evidence="3" type="ORF">BU52_08555</name>
</gene>
<evidence type="ECO:0000256" key="1">
    <source>
        <dbReference type="SAM" id="MobiDB-lite"/>
    </source>
</evidence>
<keyword evidence="4" id="KW-1185">Reference proteome</keyword>
<feature type="chain" id="PRO_5039316908" description="Lipoprotein" evidence="2">
    <location>
        <begin position="24"/>
        <end position="148"/>
    </location>
</feature>
<dbReference type="Proteomes" id="UP000028341">
    <property type="component" value="Unassembled WGS sequence"/>
</dbReference>
<protein>
    <recommendedName>
        <fullName evidence="5">Lipoprotein</fullName>
    </recommendedName>
</protein>
<evidence type="ECO:0000313" key="4">
    <source>
        <dbReference type="Proteomes" id="UP000028341"/>
    </source>
</evidence>
<dbReference type="PROSITE" id="PS51257">
    <property type="entry name" value="PROKAR_LIPOPROTEIN"/>
    <property type="match status" value="1"/>
</dbReference>
<evidence type="ECO:0000256" key="2">
    <source>
        <dbReference type="SAM" id="SignalP"/>
    </source>
</evidence>
<reference evidence="3 4" key="1">
    <citation type="submission" date="2014-02" db="EMBL/GenBank/DDBJ databases">
        <title>The genome announcement of Streptomyces toyocaensis NRRL15009.</title>
        <authorList>
            <person name="Hong H.-J."/>
            <person name="Kwun M.J."/>
        </authorList>
    </citation>
    <scope>NUCLEOTIDE SEQUENCE [LARGE SCALE GENOMIC DNA]</scope>
    <source>
        <strain evidence="3 4">NRRL 15009</strain>
    </source>
</reference>